<dbReference type="EMBL" id="CAFAAD010000004">
    <property type="protein sequence ID" value="CAB4781267.1"/>
    <property type="molecule type" value="Genomic_DNA"/>
</dbReference>
<dbReference type="Pfam" id="PF04909">
    <property type="entry name" value="Amidohydro_2"/>
    <property type="match status" value="1"/>
</dbReference>
<gene>
    <name evidence="5" type="ORF">UFOPK1762_00903</name>
    <name evidence="6" type="ORF">UFOPK1906_00363</name>
    <name evidence="7" type="ORF">UFOPK2969_00104</name>
    <name evidence="3" type="ORF">UFOPK3331_00471</name>
    <name evidence="8" type="ORF">UFOPK3785_00213</name>
    <name evidence="4" type="ORF">UFOPK4201_00446</name>
    <name evidence="9" type="ORF">UFOPK4371_01389</name>
</gene>
<evidence type="ECO:0000313" key="8">
    <source>
        <dbReference type="EMBL" id="CAB4941389.1"/>
    </source>
</evidence>
<dbReference type="EMBL" id="CAEZTY010000027">
    <property type="protein sequence ID" value="CAB4584724.1"/>
    <property type="molecule type" value="Genomic_DNA"/>
</dbReference>
<feature type="domain" description="Amidohydrolase-related" evidence="2">
    <location>
        <begin position="94"/>
        <end position="361"/>
    </location>
</feature>
<dbReference type="InterPro" id="IPR032466">
    <property type="entry name" value="Metal_Hydrolase"/>
</dbReference>
<evidence type="ECO:0000313" key="4">
    <source>
        <dbReference type="EMBL" id="CAB4370827.1"/>
    </source>
</evidence>
<evidence type="ECO:0000313" key="9">
    <source>
        <dbReference type="EMBL" id="CAB5078190.1"/>
    </source>
</evidence>
<dbReference type="GO" id="GO:0005737">
    <property type="term" value="C:cytoplasm"/>
    <property type="evidence" value="ECO:0007669"/>
    <property type="project" value="TreeGrafter"/>
</dbReference>
<sequence>MAPNDRYVIISADGHAGGSHAQYREYLDPAWRDEFDAWRGKYSNPFRDLQDDGRTRNWDSDRRLADLDAEGTACEVLFPNTVPPFFPTGVVIAPAPTPEEFPKRIAGLRAHNRWLIDFVAEAPLRRVGLAQIALNDVNEAIKDVKWARDNGLRGILLPGVSPDTPWIDPLFSAIYDPLWATCQDLDMSITHHAGGSGIPNYGKHDAAITMFVLEAPFFANRALWHLTMSGVFERFPGLKFVMTEQGASWVPPLLERMDGLHSQMLRGRIGEIGMPASGALPHKPSDYFKRNCFLGSSFPSPGEAASFHQIGIDKCMWGSDYPHNEACSPLSIESIRHSFNTWSESDMKKVLSENAAGVYGIDLSSLLPIAEKIGPTVAEIAVPLDVIPDHQSPAFQRA</sequence>
<reference evidence="7" key="1">
    <citation type="submission" date="2020-05" db="EMBL/GenBank/DDBJ databases">
        <authorList>
            <person name="Chiriac C."/>
            <person name="Salcher M."/>
            <person name="Ghai R."/>
            <person name="Kavagutti S V."/>
        </authorList>
    </citation>
    <scope>NUCLEOTIDE SEQUENCE</scope>
</reference>
<evidence type="ECO:0000259" key="2">
    <source>
        <dbReference type="Pfam" id="PF04909"/>
    </source>
</evidence>
<dbReference type="EMBL" id="CAESAL010000010">
    <property type="protein sequence ID" value="CAB4334518.1"/>
    <property type="molecule type" value="Genomic_DNA"/>
</dbReference>
<dbReference type="EMBL" id="CAFBNJ010000006">
    <property type="protein sequence ID" value="CAB4941389.1"/>
    <property type="molecule type" value="Genomic_DNA"/>
</dbReference>
<keyword evidence="1" id="KW-0456">Lyase</keyword>
<dbReference type="PANTHER" id="PTHR21240">
    <property type="entry name" value="2-AMINO-3-CARBOXYLMUCONATE-6-SEMIALDEHYDE DECARBOXYLASE"/>
    <property type="match status" value="1"/>
</dbReference>
<organism evidence="7">
    <name type="scientific">freshwater metagenome</name>
    <dbReference type="NCBI Taxonomy" id="449393"/>
    <lineage>
        <taxon>unclassified sequences</taxon>
        <taxon>metagenomes</taxon>
        <taxon>ecological metagenomes</taxon>
    </lineage>
</organism>
<dbReference type="EMBL" id="CAEZVC010000012">
    <property type="protein sequence ID" value="CAB4615823.1"/>
    <property type="molecule type" value="Genomic_DNA"/>
</dbReference>
<accession>A0A6J6WGI4</accession>
<protein>
    <submittedName>
        <fullName evidence="7">Unannotated protein</fullName>
    </submittedName>
</protein>
<dbReference type="PANTHER" id="PTHR21240:SF28">
    <property type="entry name" value="ISO-OROTATE DECARBOXYLASE (EUROFUNG)"/>
    <property type="match status" value="1"/>
</dbReference>
<dbReference type="InterPro" id="IPR032465">
    <property type="entry name" value="ACMSD"/>
</dbReference>
<dbReference type="GO" id="GO:0019748">
    <property type="term" value="P:secondary metabolic process"/>
    <property type="evidence" value="ECO:0007669"/>
    <property type="project" value="TreeGrafter"/>
</dbReference>
<proteinExistence type="predicted"/>
<evidence type="ECO:0000313" key="5">
    <source>
        <dbReference type="EMBL" id="CAB4584724.1"/>
    </source>
</evidence>
<dbReference type="Gene3D" id="3.20.20.140">
    <property type="entry name" value="Metal-dependent hydrolases"/>
    <property type="match status" value="1"/>
</dbReference>
<name>A0A6J6WGI4_9ZZZZ</name>
<dbReference type="EMBL" id="CAEUNJ010000013">
    <property type="protein sequence ID" value="CAB4370827.1"/>
    <property type="molecule type" value="Genomic_DNA"/>
</dbReference>
<dbReference type="GO" id="GO:0016831">
    <property type="term" value="F:carboxy-lyase activity"/>
    <property type="evidence" value="ECO:0007669"/>
    <property type="project" value="InterPro"/>
</dbReference>
<evidence type="ECO:0000313" key="3">
    <source>
        <dbReference type="EMBL" id="CAB4334518.1"/>
    </source>
</evidence>
<dbReference type="SUPFAM" id="SSF51556">
    <property type="entry name" value="Metallo-dependent hydrolases"/>
    <property type="match status" value="1"/>
</dbReference>
<dbReference type="AlphaFoldDB" id="A0A6J6WGI4"/>
<evidence type="ECO:0000313" key="7">
    <source>
        <dbReference type="EMBL" id="CAB4781267.1"/>
    </source>
</evidence>
<evidence type="ECO:0000256" key="1">
    <source>
        <dbReference type="ARBA" id="ARBA00023239"/>
    </source>
</evidence>
<evidence type="ECO:0000313" key="6">
    <source>
        <dbReference type="EMBL" id="CAB4615823.1"/>
    </source>
</evidence>
<dbReference type="InterPro" id="IPR006680">
    <property type="entry name" value="Amidohydro-rel"/>
</dbReference>
<dbReference type="EMBL" id="CAFBRD010000088">
    <property type="protein sequence ID" value="CAB5078190.1"/>
    <property type="molecule type" value="Genomic_DNA"/>
</dbReference>
<dbReference type="GO" id="GO:0016787">
    <property type="term" value="F:hydrolase activity"/>
    <property type="evidence" value="ECO:0007669"/>
    <property type="project" value="InterPro"/>
</dbReference>